<comment type="caution">
    <text evidence="1">The sequence shown here is derived from an EMBL/GenBank/DDBJ whole genome shotgun (WGS) entry which is preliminary data.</text>
</comment>
<reference evidence="1 2" key="2">
    <citation type="journal article" date="2017" name="Front. Plant Sci.">
        <title>Gene Classification and Mining of Molecular Markers Useful in Red Clover (Trifolium pratense) Breeding.</title>
        <authorList>
            <person name="Istvanek J."/>
            <person name="Dluhosova J."/>
            <person name="Dluhos P."/>
            <person name="Patkova L."/>
            <person name="Nedelnik J."/>
            <person name="Repkova J."/>
        </authorList>
    </citation>
    <scope>NUCLEOTIDE SEQUENCE [LARGE SCALE GENOMIC DNA]</scope>
    <source>
        <strain evidence="2">cv. Tatra</strain>
        <tissue evidence="1">Young leaves</tissue>
    </source>
</reference>
<gene>
    <name evidence="1" type="ORF">L195_g062191</name>
</gene>
<sequence>METSILEVLEQEENNETDIPDIFLKCSLLSNLLYGYFFI</sequence>
<proteinExistence type="predicted"/>
<evidence type="ECO:0000313" key="1">
    <source>
        <dbReference type="EMBL" id="PNX64591.1"/>
    </source>
</evidence>
<feature type="non-terminal residue" evidence="1">
    <location>
        <position position="39"/>
    </location>
</feature>
<dbReference type="Proteomes" id="UP000236291">
    <property type="component" value="Unassembled WGS sequence"/>
</dbReference>
<reference evidence="1 2" key="1">
    <citation type="journal article" date="2014" name="Am. J. Bot.">
        <title>Genome assembly and annotation for red clover (Trifolium pratense; Fabaceae).</title>
        <authorList>
            <person name="Istvanek J."/>
            <person name="Jaros M."/>
            <person name="Krenek A."/>
            <person name="Repkova J."/>
        </authorList>
    </citation>
    <scope>NUCLEOTIDE SEQUENCE [LARGE SCALE GENOMIC DNA]</scope>
    <source>
        <strain evidence="2">cv. Tatra</strain>
        <tissue evidence="1">Young leaves</tissue>
    </source>
</reference>
<dbReference type="EMBL" id="ASHM01168066">
    <property type="protein sequence ID" value="PNX64591.1"/>
    <property type="molecule type" value="Genomic_DNA"/>
</dbReference>
<evidence type="ECO:0000313" key="2">
    <source>
        <dbReference type="Proteomes" id="UP000236291"/>
    </source>
</evidence>
<name>A0A2K3KE87_TRIPR</name>
<organism evidence="1 2">
    <name type="scientific">Trifolium pratense</name>
    <name type="common">Red clover</name>
    <dbReference type="NCBI Taxonomy" id="57577"/>
    <lineage>
        <taxon>Eukaryota</taxon>
        <taxon>Viridiplantae</taxon>
        <taxon>Streptophyta</taxon>
        <taxon>Embryophyta</taxon>
        <taxon>Tracheophyta</taxon>
        <taxon>Spermatophyta</taxon>
        <taxon>Magnoliopsida</taxon>
        <taxon>eudicotyledons</taxon>
        <taxon>Gunneridae</taxon>
        <taxon>Pentapetalae</taxon>
        <taxon>rosids</taxon>
        <taxon>fabids</taxon>
        <taxon>Fabales</taxon>
        <taxon>Fabaceae</taxon>
        <taxon>Papilionoideae</taxon>
        <taxon>50 kb inversion clade</taxon>
        <taxon>NPAAA clade</taxon>
        <taxon>Hologalegina</taxon>
        <taxon>IRL clade</taxon>
        <taxon>Trifolieae</taxon>
        <taxon>Trifolium</taxon>
    </lineage>
</organism>
<accession>A0A2K3KE87</accession>
<dbReference type="AlphaFoldDB" id="A0A2K3KE87"/>
<protein>
    <submittedName>
        <fullName evidence="1">Uncharacterized protein</fullName>
    </submittedName>
</protein>